<comment type="subcellular location">
    <subcellularLocation>
        <location evidence="1">Nucleus</location>
    </subcellularLocation>
</comment>
<evidence type="ECO:0000256" key="1">
    <source>
        <dbReference type="ARBA" id="ARBA00004123"/>
    </source>
</evidence>
<evidence type="ECO:0000313" key="13">
    <source>
        <dbReference type="Proteomes" id="UP000195602"/>
    </source>
</evidence>
<name>A0AA91T2B8_CLALS</name>
<accession>A0AA91T2B8</accession>
<keyword evidence="7" id="KW-0804">Transcription</keyword>
<evidence type="ECO:0000256" key="2">
    <source>
        <dbReference type="ARBA" id="ARBA00022723"/>
    </source>
</evidence>
<feature type="region of interest" description="Disordered" evidence="10">
    <location>
        <begin position="1"/>
        <end position="20"/>
    </location>
</feature>
<feature type="compositionally biased region" description="Polar residues" evidence="10">
    <location>
        <begin position="324"/>
        <end position="338"/>
    </location>
</feature>
<dbReference type="FunFam" id="3.30.160.60:FF:001752">
    <property type="entry name" value="Transcriptional factor SWI5"/>
    <property type="match status" value="1"/>
</dbReference>
<keyword evidence="6" id="KW-0805">Transcription regulation</keyword>
<dbReference type="InterPro" id="IPR013087">
    <property type="entry name" value="Znf_C2H2_type"/>
</dbReference>
<keyword evidence="12" id="KW-0238">DNA-binding</keyword>
<organism evidence="12 13">
    <name type="scientific">Clavispora lusitaniae</name>
    <name type="common">Candida lusitaniae</name>
    <dbReference type="NCBI Taxonomy" id="36911"/>
    <lineage>
        <taxon>Eukaryota</taxon>
        <taxon>Fungi</taxon>
        <taxon>Dikarya</taxon>
        <taxon>Ascomycota</taxon>
        <taxon>Saccharomycotina</taxon>
        <taxon>Pichiomycetes</taxon>
        <taxon>Metschnikowiaceae</taxon>
        <taxon>Clavispora</taxon>
    </lineage>
</organism>
<dbReference type="PROSITE" id="PS50157">
    <property type="entry name" value="ZINC_FINGER_C2H2_2"/>
    <property type="match status" value="2"/>
</dbReference>
<dbReference type="SMART" id="SM00355">
    <property type="entry name" value="ZnF_C2H2"/>
    <property type="match status" value="2"/>
</dbReference>
<dbReference type="FunFam" id="3.30.160.60:FF:000086">
    <property type="entry name" value="transcription factor E4F1 isoform X1"/>
    <property type="match status" value="1"/>
</dbReference>
<dbReference type="Pfam" id="PF00096">
    <property type="entry name" value="zf-C2H2"/>
    <property type="match status" value="2"/>
</dbReference>
<evidence type="ECO:0000256" key="5">
    <source>
        <dbReference type="ARBA" id="ARBA00022833"/>
    </source>
</evidence>
<evidence type="ECO:0000256" key="3">
    <source>
        <dbReference type="ARBA" id="ARBA00022737"/>
    </source>
</evidence>
<dbReference type="PANTHER" id="PTHR24388">
    <property type="entry name" value="ZINC FINGER PROTEIN"/>
    <property type="match status" value="1"/>
</dbReference>
<feature type="domain" description="C2H2-type" evidence="11">
    <location>
        <begin position="483"/>
        <end position="512"/>
    </location>
</feature>
<dbReference type="PROSITE" id="PS00028">
    <property type="entry name" value="ZINC_FINGER_C2H2_1"/>
    <property type="match status" value="2"/>
</dbReference>
<dbReference type="Proteomes" id="UP000195602">
    <property type="component" value="Unassembled WGS sequence"/>
</dbReference>
<dbReference type="Gene3D" id="3.30.160.60">
    <property type="entry name" value="Classic Zinc Finger"/>
    <property type="match status" value="2"/>
</dbReference>
<evidence type="ECO:0000256" key="10">
    <source>
        <dbReference type="SAM" id="MobiDB-lite"/>
    </source>
</evidence>
<dbReference type="PANTHER" id="PTHR24388:SF54">
    <property type="entry name" value="PROTEIN ESCARGOT"/>
    <property type="match status" value="1"/>
</dbReference>
<keyword evidence="8" id="KW-0539">Nucleus</keyword>
<evidence type="ECO:0000259" key="11">
    <source>
        <dbReference type="PROSITE" id="PS50157"/>
    </source>
</evidence>
<dbReference type="OMA" id="KFVRQHD"/>
<gene>
    <name evidence="12" type="ORF">A9F13_06g03102</name>
</gene>
<evidence type="ECO:0000256" key="8">
    <source>
        <dbReference type="ARBA" id="ARBA00023242"/>
    </source>
</evidence>
<keyword evidence="3" id="KW-0677">Repeat</keyword>
<feature type="region of interest" description="Disordered" evidence="10">
    <location>
        <begin position="300"/>
        <end position="338"/>
    </location>
</feature>
<dbReference type="InterPro" id="IPR036236">
    <property type="entry name" value="Znf_C2H2_sf"/>
</dbReference>
<dbReference type="GO" id="GO:0005634">
    <property type="term" value="C:nucleus"/>
    <property type="evidence" value="ECO:0007669"/>
    <property type="project" value="UniProtKB-SubCell"/>
</dbReference>
<keyword evidence="4 9" id="KW-0863">Zinc-finger</keyword>
<dbReference type="SUPFAM" id="SSF57667">
    <property type="entry name" value="beta-beta-alpha zinc fingers"/>
    <property type="match status" value="1"/>
</dbReference>
<reference evidence="12 13" key="1">
    <citation type="submission" date="2017-04" db="EMBL/GenBank/DDBJ databases">
        <title>Draft genome of the yeast Clavispora lusitaniae type strain CBS 6936.</title>
        <authorList>
            <person name="Durrens P."/>
            <person name="Klopp C."/>
            <person name="Biteau N."/>
            <person name="Fitton-Ouhabi V."/>
            <person name="Dementhon K."/>
            <person name="Accoceberry I."/>
            <person name="Sherman D.J."/>
            <person name="Noel T."/>
        </authorList>
    </citation>
    <scope>NUCLEOTIDE SEQUENCE [LARGE SCALE GENOMIC DNA]</scope>
    <source>
        <strain evidence="12 13">CBS 6936</strain>
    </source>
</reference>
<dbReference type="GO" id="GO:0045944">
    <property type="term" value="P:positive regulation of transcription by RNA polymerase II"/>
    <property type="evidence" value="ECO:0007669"/>
    <property type="project" value="UniProtKB-ARBA"/>
</dbReference>
<evidence type="ECO:0000256" key="4">
    <source>
        <dbReference type="ARBA" id="ARBA00022771"/>
    </source>
</evidence>
<feature type="region of interest" description="Disordered" evidence="10">
    <location>
        <begin position="256"/>
        <end position="287"/>
    </location>
</feature>
<dbReference type="EMBL" id="LYUB02000006">
    <property type="protein sequence ID" value="OVF09154.1"/>
    <property type="molecule type" value="Genomic_DNA"/>
</dbReference>
<dbReference type="AlphaFoldDB" id="A0AA91T2B8"/>
<keyword evidence="5" id="KW-0862">Zinc</keyword>
<evidence type="ECO:0000313" key="12">
    <source>
        <dbReference type="EMBL" id="OVF09154.1"/>
    </source>
</evidence>
<evidence type="ECO:0000256" key="9">
    <source>
        <dbReference type="PROSITE-ProRule" id="PRU00042"/>
    </source>
</evidence>
<dbReference type="GO" id="GO:0008270">
    <property type="term" value="F:zinc ion binding"/>
    <property type="evidence" value="ECO:0007669"/>
    <property type="project" value="UniProtKB-KW"/>
</dbReference>
<comment type="caution">
    <text evidence="12">The sequence shown here is derived from an EMBL/GenBank/DDBJ whole genome shotgun (WGS) entry which is preliminary data.</text>
</comment>
<feature type="domain" description="C2H2-type" evidence="11">
    <location>
        <begin position="513"/>
        <end position="540"/>
    </location>
</feature>
<protein>
    <submittedName>
        <fullName evidence="12">DNA-binding transcription factor</fullName>
    </submittedName>
</protein>
<sequence>MDPYSGWDDIVPPHMRQKTPPADDFSHYFTDYKNFDNIFNDALTNLQDLDVPSGYGQVLPPAQSALSSPYKHAKKPSGTAIFGFLDHTRELSINGLSSELNNKGSHVQPQSISPTQLAKQYAVSNEHLDFDFSQPLEECKPILLNEEEEEYEKPMNKKADDLIVTNSNPKSYKFPPDPLPAEDPAARAEMDGYLTTSLTPIHHPKPDQQYPDDIEALLETPSQRKYVPIPVQQPNSDHHQRKEIPFASQPEPLVACQRTSQVQQNIDSSPQNRQSPVTVGRPQMTKNQPHMLKQNDLNMNMNVFLPPPSTKSSSHDSPEPGSPSPQFYSSPMQNRLGQELSSPYSKKAFYNPQFFSDDADNYYFDAGNQIQSSPFRDSGADVKSSPFRYEKRGNESFADETTTDVNETIVQLTPLRNQGPITPSKKHITLEWSPIISPNAKASSDVRKAILELSPKKVVKKTSLLPPGELDRYWEGPDEDKVFTCTYNNCGKKFTRRYNVRSHIQTHLSDRPFSCSYCPKSFVRQHDLNRHIKSHLATKHTRCKCGKEYTRVEGYKKHLAKGTCSRNDESYIAKPGAHRQKNDVILDGLTSNRLNEDLGL</sequence>
<dbReference type="GO" id="GO:0000978">
    <property type="term" value="F:RNA polymerase II cis-regulatory region sequence-specific DNA binding"/>
    <property type="evidence" value="ECO:0007669"/>
    <property type="project" value="TreeGrafter"/>
</dbReference>
<dbReference type="InterPro" id="IPR050527">
    <property type="entry name" value="Snail/Krueppel_Znf"/>
</dbReference>
<feature type="compositionally biased region" description="Polar residues" evidence="10">
    <location>
        <begin position="257"/>
        <end position="277"/>
    </location>
</feature>
<dbReference type="GO" id="GO:0000981">
    <property type="term" value="F:DNA-binding transcription factor activity, RNA polymerase II-specific"/>
    <property type="evidence" value="ECO:0007669"/>
    <property type="project" value="TreeGrafter"/>
</dbReference>
<evidence type="ECO:0000256" key="6">
    <source>
        <dbReference type="ARBA" id="ARBA00023015"/>
    </source>
</evidence>
<proteinExistence type="predicted"/>
<evidence type="ECO:0000256" key="7">
    <source>
        <dbReference type="ARBA" id="ARBA00023163"/>
    </source>
</evidence>
<keyword evidence="2" id="KW-0479">Metal-binding</keyword>
<dbReference type="KEGG" id="clus:A9F13_06g03102"/>